<sequence length="108" mass="12069">MRVKINWTADLGQGFSFPATLSAALTQFPLLTNNATTCHKLQGASKTSLFIVGVSNAMNWMYVALSRVRTLSGLFLSTPITFRQPRQQSSLLAMIKRFLRLRPEEYSG</sequence>
<evidence type="ECO:0008006" key="2">
    <source>
        <dbReference type="Google" id="ProtNLM"/>
    </source>
</evidence>
<organism evidence="1">
    <name type="scientific">Grammatophora oceanica</name>
    <dbReference type="NCBI Taxonomy" id="210454"/>
    <lineage>
        <taxon>Eukaryota</taxon>
        <taxon>Sar</taxon>
        <taxon>Stramenopiles</taxon>
        <taxon>Ochrophyta</taxon>
        <taxon>Bacillariophyta</taxon>
        <taxon>Fragilariophyceae</taxon>
        <taxon>Fragilariophycidae</taxon>
        <taxon>Rhabdonematales</taxon>
        <taxon>Grammatophoraceae</taxon>
        <taxon>Grammatophora</taxon>
    </lineage>
</organism>
<gene>
    <name evidence="1" type="ORF">GOCE00092_LOCUS9820</name>
</gene>
<protein>
    <recommendedName>
        <fullName evidence="2">DNA helicase</fullName>
    </recommendedName>
</protein>
<dbReference type="EMBL" id="HBGK01019385">
    <property type="protein sequence ID" value="CAD9280910.1"/>
    <property type="molecule type" value="Transcribed_RNA"/>
</dbReference>
<dbReference type="InterPro" id="IPR027417">
    <property type="entry name" value="P-loop_NTPase"/>
</dbReference>
<evidence type="ECO:0000313" key="1">
    <source>
        <dbReference type="EMBL" id="CAD9280910.1"/>
    </source>
</evidence>
<name>A0A7S1Y4D7_9STRA</name>
<reference evidence="1" key="1">
    <citation type="submission" date="2021-01" db="EMBL/GenBank/DDBJ databases">
        <authorList>
            <person name="Corre E."/>
            <person name="Pelletier E."/>
            <person name="Niang G."/>
            <person name="Scheremetjew M."/>
            <person name="Finn R."/>
            <person name="Kale V."/>
            <person name="Holt S."/>
            <person name="Cochrane G."/>
            <person name="Meng A."/>
            <person name="Brown T."/>
            <person name="Cohen L."/>
        </authorList>
    </citation>
    <scope>NUCLEOTIDE SEQUENCE</scope>
    <source>
        <strain evidence="1">CCMP 410</strain>
    </source>
</reference>
<accession>A0A7S1Y4D7</accession>
<dbReference type="AlphaFoldDB" id="A0A7S1Y4D7"/>
<proteinExistence type="predicted"/>
<dbReference type="SUPFAM" id="SSF52540">
    <property type="entry name" value="P-loop containing nucleoside triphosphate hydrolases"/>
    <property type="match status" value="1"/>
</dbReference>